<dbReference type="Proteomes" id="UP001500339">
    <property type="component" value="Unassembled WGS sequence"/>
</dbReference>
<evidence type="ECO:0008006" key="4">
    <source>
        <dbReference type="Google" id="ProtNLM"/>
    </source>
</evidence>
<comment type="caution">
    <text evidence="2">The sequence shown here is derived from an EMBL/GenBank/DDBJ whole genome shotgun (WGS) entry which is preliminary data.</text>
</comment>
<evidence type="ECO:0000313" key="3">
    <source>
        <dbReference type="Proteomes" id="UP001500339"/>
    </source>
</evidence>
<sequence length="196" mass="23607">MKVILINKRRLGVSIIIIGLMFTMFGMQKFFKDEINYTSLMQNNINSLKEYVIMKGEATYHLPEEWVTKEEKFPGEEVIYHNNFQSKDLKIHGFVQVWNLKEDLINFLKKSEKVSKEQNTILDYKLQPIKIGKDEWYFIEYIIENSYGVKYKSYEYFKKNDDKLIRFSFFVLEDNFKENMPTVFKTIIQTFKHNLS</sequence>
<dbReference type="EMBL" id="BAAACF010000003">
    <property type="protein sequence ID" value="GAA0728563.1"/>
    <property type="molecule type" value="Genomic_DNA"/>
</dbReference>
<gene>
    <name evidence="2" type="ORF">GCM10008905_27630</name>
</gene>
<proteinExistence type="predicted"/>
<evidence type="ECO:0000256" key="1">
    <source>
        <dbReference type="SAM" id="Phobius"/>
    </source>
</evidence>
<accession>A0ABN1J4L3</accession>
<keyword evidence="3" id="KW-1185">Reference proteome</keyword>
<reference evidence="2 3" key="1">
    <citation type="journal article" date="2019" name="Int. J. Syst. Evol. Microbiol.">
        <title>The Global Catalogue of Microorganisms (GCM) 10K type strain sequencing project: providing services to taxonomists for standard genome sequencing and annotation.</title>
        <authorList>
            <consortium name="The Broad Institute Genomics Platform"/>
            <consortium name="The Broad Institute Genome Sequencing Center for Infectious Disease"/>
            <person name="Wu L."/>
            <person name="Ma J."/>
        </authorList>
    </citation>
    <scope>NUCLEOTIDE SEQUENCE [LARGE SCALE GENOMIC DNA]</scope>
    <source>
        <strain evidence="2 3">JCM 1405</strain>
    </source>
</reference>
<keyword evidence="1" id="KW-0812">Transmembrane</keyword>
<evidence type="ECO:0000313" key="2">
    <source>
        <dbReference type="EMBL" id="GAA0728563.1"/>
    </source>
</evidence>
<feature type="transmembrane region" description="Helical" evidence="1">
    <location>
        <begin position="12"/>
        <end position="31"/>
    </location>
</feature>
<dbReference type="Gene3D" id="3.40.1000.10">
    <property type="entry name" value="Mog1/PsbP, alpha/beta/alpha sandwich"/>
    <property type="match status" value="1"/>
</dbReference>
<keyword evidence="1" id="KW-1133">Transmembrane helix</keyword>
<organism evidence="2 3">
    <name type="scientific">Clostridium malenominatum</name>
    <dbReference type="NCBI Taxonomy" id="1539"/>
    <lineage>
        <taxon>Bacteria</taxon>
        <taxon>Bacillati</taxon>
        <taxon>Bacillota</taxon>
        <taxon>Clostridia</taxon>
        <taxon>Eubacteriales</taxon>
        <taxon>Clostridiaceae</taxon>
        <taxon>Clostridium</taxon>
    </lineage>
</organism>
<protein>
    <recommendedName>
        <fullName evidence="4">PsbP C-terminal domain-containing protein</fullName>
    </recommendedName>
</protein>
<name>A0ABN1J4L3_9CLOT</name>
<keyword evidence="1" id="KW-0472">Membrane</keyword>
<dbReference type="RefSeq" id="WP_343770574.1">
    <property type="nucleotide sequence ID" value="NZ_BAAACF010000003.1"/>
</dbReference>